<dbReference type="CDD" id="cd07040">
    <property type="entry name" value="HP"/>
    <property type="match status" value="1"/>
</dbReference>
<organism evidence="1 2">
    <name type="scientific">Hymenobacter roseosalivarius DSM 11622</name>
    <dbReference type="NCBI Taxonomy" id="645990"/>
    <lineage>
        <taxon>Bacteria</taxon>
        <taxon>Pseudomonadati</taxon>
        <taxon>Bacteroidota</taxon>
        <taxon>Cytophagia</taxon>
        <taxon>Cytophagales</taxon>
        <taxon>Hymenobacteraceae</taxon>
        <taxon>Hymenobacter</taxon>
    </lineage>
</organism>
<dbReference type="SMART" id="SM00855">
    <property type="entry name" value="PGAM"/>
    <property type="match status" value="1"/>
</dbReference>
<keyword evidence="2" id="KW-1185">Reference proteome</keyword>
<gene>
    <name evidence="1" type="ORF">SAMN00120144_2565</name>
</gene>
<dbReference type="Gene3D" id="3.40.50.1240">
    <property type="entry name" value="Phosphoglycerate mutase-like"/>
    <property type="match status" value="1"/>
</dbReference>
<dbReference type="InterPro" id="IPR013078">
    <property type="entry name" value="His_Pase_superF_clade-1"/>
</dbReference>
<dbReference type="InterPro" id="IPR029033">
    <property type="entry name" value="His_PPase_superfam"/>
</dbReference>
<reference evidence="1 2" key="1">
    <citation type="submission" date="2017-04" db="EMBL/GenBank/DDBJ databases">
        <authorList>
            <person name="Afonso C.L."/>
            <person name="Miller P.J."/>
            <person name="Scott M.A."/>
            <person name="Spackman E."/>
            <person name="Goraichik I."/>
            <person name="Dimitrov K.M."/>
            <person name="Suarez D.L."/>
            <person name="Swayne D.E."/>
        </authorList>
    </citation>
    <scope>NUCLEOTIDE SEQUENCE [LARGE SCALE GENOMIC DNA]</scope>
    <source>
        <strain evidence="1 2">DSM 11622</strain>
    </source>
</reference>
<dbReference type="OrthoDB" id="3296006at2"/>
<dbReference type="PROSITE" id="PS51257">
    <property type="entry name" value="PROKAR_LIPOPROTEIN"/>
    <property type="match status" value="1"/>
</dbReference>
<dbReference type="STRING" id="645990.SAMN00120144_2565"/>
<dbReference type="Pfam" id="PF00300">
    <property type="entry name" value="His_Phos_1"/>
    <property type="match status" value="1"/>
</dbReference>
<dbReference type="SUPFAM" id="SSF53254">
    <property type="entry name" value="Phosphoglycerate mutase-like"/>
    <property type="match status" value="1"/>
</dbReference>
<proteinExistence type="predicted"/>
<accession>A0A1W1W3H5</accession>
<evidence type="ECO:0000313" key="2">
    <source>
        <dbReference type="Proteomes" id="UP000192266"/>
    </source>
</evidence>
<dbReference type="AlphaFoldDB" id="A0A1W1W3H5"/>
<dbReference type="EMBL" id="FWWW01000098">
    <property type="protein sequence ID" value="SMC00188.1"/>
    <property type="molecule type" value="Genomic_DNA"/>
</dbReference>
<name>A0A1W1W3H5_9BACT</name>
<sequence length="185" mass="19545">MRFLPLIPSLGLLLSAVVGCSSERPAASGSTAEKLPGAAVTTIYVVRHAEKETSPALTDPPLTPAGEQRALTLRDTLGSRNIEALYVTNTVRSRATAAPLATALQRTPQVYDKPADLAARILREQKGKTVLVVGHSNTLLPLVSALGATSEITTVEDGEYDYLFEVKVPPSGAATVVTHRFGAEQ</sequence>
<dbReference type="Proteomes" id="UP000192266">
    <property type="component" value="Unassembled WGS sequence"/>
</dbReference>
<evidence type="ECO:0000313" key="1">
    <source>
        <dbReference type="EMBL" id="SMC00188.1"/>
    </source>
</evidence>
<protein>
    <submittedName>
        <fullName evidence="1">Phosphoglycerate mutase</fullName>
    </submittedName>
</protein>
<dbReference type="RefSeq" id="WP_084447569.1">
    <property type="nucleotide sequence ID" value="NZ_FWWW01000098.1"/>
</dbReference>